<feature type="binding site" evidence="9">
    <location>
        <position position="95"/>
    </location>
    <ligand>
        <name>ATP</name>
        <dbReference type="ChEBI" id="CHEBI:30616"/>
    </ligand>
</feature>
<keyword evidence="6 9" id="KW-0547">Nucleotide-binding</keyword>
<dbReference type="SUPFAM" id="SSF56112">
    <property type="entry name" value="Protein kinase-like (PK-like)"/>
    <property type="match status" value="1"/>
</dbReference>
<comment type="caution">
    <text evidence="12">The sequence shown here is derived from an EMBL/GenBank/DDBJ whole genome shotgun (WGS) entry which is preliminary data.</text>
</comment>
<keyword evidence="4 10" id="KW-0723">Serine/threonine-protein kinase</keyword>
<feature type="domain" description="Protein kinase" evidence="11">
    <location>
        <begin position="56"/>
        <end position="383"/>
    </location>
</feature>
<dbReference type="GO" id="GO:0004674">
    <property type="term" value="F:protein serine/threonine kinase activity"/>
    <property type="evidence" value="ECO:0007669"/>
    <property type="project" value="UniProtKB-KW"/>
</dbReference>
<dbReference type="OrthoDB" id="4062651at2759"/>
<reference evidence="12 13" key="1">
    <citation type="journal article" date="2018" name="Mol. Plant">
        <title>The genome of Artemisia annua provides insight into the evolution of Asteraceae family and artemisinin biosynthesis.</title>
        <authorList>
            <person name="Shen Q."/>
            <person name="Zhang L."/>
            <person name="Liao Z."/>
            <person name="Wang S."/>
            <person name="Yan T."/>
            <person name="Shi P."/>
            <person name="Liu M."/>
            <person name="Fu X."/>
            <person name="Pan Q."/>
            <person name="Wang Y."/>
            <person name="Lv Z."/>
            <person name="Lu X."/>
            <person name="Zhang F."/>
            <person name="Jiang W."/>
            <person name="Ma Y."/>
            <person name="Chen M."/>
            <person name="Hao X."/>
            <person name="Li L."/>
            <person name="Tang Y."/>
            <person name="Lv G."/>
            <person name="Zhou Y."/>
            <person name="Sun X."/>
            <person name="Brodelius P.E."/>
            <person name="Rose J.K.C."/>
            <person name="Tang K."/>
        </authorList>
    </citation>
    <scope>NUCLEOTIDE SEQUENCE [LARGE SCALE GENOMIC DNA]</scope>
    <source>
        <strain evidence="13">cv. Huhao1</strain>
        <tissue evidence="12">Leaf</tissue>
    </source>
</reference>
<dbReference type="Pfam" id="PF07714">
    <property type="entry name" value="PK_Tyr_Ser-Thr"/>
    <property type="match status" value="2"/>
</dbReference>
<dbReference type="GO" id="GO:0005886">
    <property type="term" value="C:plasma membrane"/>
    <property type="evidence" value="ECO:0007669"/>
    <property type="project" value="UniProtKB-SubCell"/>
</dbReference>
<evidence type="ECO:0000256" key="9">
    <source>
        <dbReference type="PROSITE-ProRule" id="PRU10141"/>
    </source>
</evidence>
<evidence type="ECO:0000256" key="7">
    <source>
        <dbReference type="ARBA" id="ARBA00022777"/>
    </source>
</evidence>
<comment type="subcellular location">
    <subcellularLocation>
        <location evidence="1">Cell membrane</location>
    </subcellularLocation>
</comment>
<evidence type="ECO:0000256" key="1">
    <source>
        <dbReference type="ARBA" id="ARBA00004236"/>
    </source>
</evidence>
<proteinExistence type="inferred from homology"/>
<dbReference type="InterPro" id="IPR050823">
    <property type="entry name" value="Plant_Ser_Thr_Prot_Kinase"/>
</dbReference>
<keyword evidence="13" id="KW-1185">Reference proteome</keyword>
<dbReference type="AlphaFoldDB" id="A0A2U1QA82"/>
<organism evidence="12 13">
    <name type="scientific">Artemisia annua</name>
    <name type="common">Sweet wormwood</name>
    <dbReference type="NCBI Taxonomy" id="35608"/>
    <lineage>
        <taxon>Eukaryota</taxon>
        <taxon>Viridiplantae</taxon>
        <taxon>Streptophyta</taxon>
        <taxon>Embryophyta</taxon>
        <taxon>Tracheophyta</taxon>
        <taxon>Spermatophyta</taxon>
        <taxon>Magnoliopsida</taxon>
        <taxon>eudicotyledons</taxon>
        <taxon>Gunneridae</taxon>
        <taxon>Pentapetalae</taxon>
        <taxon>asterids</taxon>
        <taxon>campanulids</taxon>
        <taxon>Asterales</taxon>
        <taxon>Asteraceae</taxon>
        <taxon>Asteroideae</taxon>
        <taxon>Anthemideae</taxon>
        <taxon>Artemisiinae</taxon>
        <taxon>Artemisia</taxon>
    </lineage>
</organism>
<evidence type="ECO:0000313" key="12">
    <source>
        <dbReference type="EMBL" id="PWA94914.1"/>
    </source>
</evidence>
<dbReference type="PROSITE" id="PS50011">
    <property type="entry name" value="PROTEIN_KINASE_DOM"/>
    <property type="match status" value="1"/>
</dbReference>
<dbReference type="InterPro" id="IPR017441">
    <property type="entry name" value="Protein_kinase_ATP_BS"/>
</dbReference>
<protein>
    <recommendedName>
        <fullName evidence="2">non-specific serine/threonine protein kinase</fullName>
        <ecNumber evidence="2">2.7.11.1</ecNumber>
    </recommendedName>
</protein>
<dbReference type="STRING" id="35608.A0A2U1QA82"/>
<evidence type="ECO:0000313" key="13">
    <source>
        <dbReference type="Proteomes" id="UP000245207"/>
    </source>
</evidence>
<evidence type="ECO:0000256" key="2">
    <source>
        <dbReference type="ARBA" id="ARBA00012513"/>
    </source>
</evidence>
<keyword evidence="3" id="KW-1003">Cell membrane</keyword>
<evidence type="ECO:0000259" key="11">
    <source>
        <dbReference type="PROSITE" id="PS50011"/>
    </source>
</evidence>
<dbReference type="Gene3D" id="3.30.200.20">
    <property type="entry name" value="Phosphorylase Kinase, domain 1"/>
    <property type="match status" value="1"/>
</dbReference>
<evidence type="ECO:0000256" key="6">
    <source>
        <dbReference type="ARBA" id="ARBA00022741"/>
    </source>
</evidence>
<dbReference type="GO" id="GO:0005524">
    <property type="term" value="F:ATP binding"/>
    <property type="evidence" value="ECO:0007669"/>
    <property type="project" value="UniProtKB-UniRule"/>
</dbReference>
<evidence type="ECO:0000256" key="5">
    <source>
        <dbReference type="ARBA" id="ARBA00022679"/>
    </source>
</evidence>
<keyword evidence="8 9" id="KW-0067">ATP-binding</keyword>
<comment type="similarity">
    <text evidence="10">Belongs to the protein kinase superfamily.</text>
</comment>
<dbReference type="InterPro" id="IPR000719">
    <property type="entry name" value="Prot_kinase_dom"/>
</dbReference>
<keyword evidence="7" id="KW-0418">Kinase</keyword>
<dbReference type="InterPro" id="IPR001245">
    <property type="entry name" value="Ser-Thr/Tyr_kinase_cat_dom"/>
</dbReference>
<dbReference type="PROSITE" id="PS00107">
    <property type="entry name" value="PROTEIN_KINASE_ATP"/>
    <property type="match status" value="1"/>
</dbReference>
<evidence type="ECO:0000256" key="3">
    <source>
        <dbReference type="ARBA" id="ARBA00022475"/>
    </source>
</evidence>
<dbReference type="Gene3D" id="1.10.510.10">
    <property type="entry name" value="Transferase(Phosphotransferase) domain 1"/>
    <property type="match status" value="1"/>
</dbReference>
<dbReference type="Proteomes" id="UP000245207">
    <property type="component" value="Unassembled WGS sequence"/>
</dbReference>
<dbReference type="EC" id="2.7.11.1" evidence="2"/>
<evidence type="ECO:0000256" key="8">
    <source>
        <dbReference type="ARBA" id="ARBA00022840"/>
    </source>
</evidence>
<dbReference type="FunFam" id="3.30.200.20:FF:000228">
    <property type="entry name" value="Serine/threonine-protein kinase BIK1"/>
    <property type="match status" value="1"/>
</dbReference>
<dbReference type="PROSITE" id="PS00108">
    <property type="entry name" value="PROTEIN_KINASE_ST"/>
    <property type="match status" value="1"/>
</dbReference>
<keyword evidence="3" id="KW-0472">Membrane</keyword>
<dbReference type="InterPro" id="IPR008271">
    <property type="entry name" value="Ser/Thr_kinase_AS"/>
</dbReference>
<gene>
    <name evidence="12" type="ORF">CTI12_AA055140</name>
</gene>
<accession>A0A2U1QA82</accession>
<evidence type="ECO:0000256" key="4">
    <source>
        <dbReference type="ARBA" id="ARBA00022527"/>
    </source>
</evidence>
<sequence length="430" mass="48230">MGSCFSFQLEIESSRHGGKVTSATVPPSPRSQEEILRSANLKSFSFNVLRTATRNFRPDSVLGEGGFGLVFKGWIDEQSLAAAKPGTGTVIAVKKLNQEGLQGHQEWLAEINYLGQLDHPNLVKLIGYCLEDDQMLLVYEFMSKGCLENHLFRRSSYFQPLPWNLRLKVALGAAKGLAYLHSPEAKVIYRDFKSSNILIDSDYNAKLSDFGLAKDGPIDGKSHVSTRVMGTYGYAAPEYMATVMFYLKEVKWVNQGLKLWTKNWELISDTIISRSDANSSLLHEGHLTERSDIYSFGVVLLEILTGRRCIDKTRPSNEQVLVDYAKPYLTSKRMILHIMDQRIVGQYSSDVATRAAILAMKCLARDPKYRPTADELVKVLERLQELQKASESCRKETGRKQNCNKNVAYPRSIGSKGGGVSMRDQLVLVQ</sequence>
<dbReference type="InterPro" id="IPR011009">
    <property type="entry name" value="Kinase-like_dom_sf"/>
</dbReference>
<dbReference type="EMBL" id="PKPP01000278">
    <property type="protein sequence ID" value="PWA94914.1"/>
    <property type="molecule type" value="Genomic_DNA"/>
</dbReference>
<keyword evidence="5" id="KW-0808">Transferase</keyword>
<dbReference type="PANTHER" id="PTHR45621">
    <property type="entry name" value="OS01G0588500 PROTEIN-RELATED"/>
    <property type="match status" value="1"/>
</dbReference>
<evidence type="ECO:0000256" key="10">
    <source>
        <dbReference type="RuleBase" id="RU000304"/>
    </source>
</evidence>
<name>A0A2U1QA82_ARTAN</name>
<keyword evidence="12" id="KW-0675">Receptor</keyword>